<feature type="transmembrane region" description="Helical" evidence="6">
    <location>
        <begin position="420"/>
        <end position="443"/>
    </location>
</feature>
<evidence type="ECO:0000256" key="1">
    <source>
        <dbReference type="ARBA" id="ARBA00004141"/>
    </source>
</evidence>
<comment type="subcellular location">
    <subcellularLocation>
        <location evidence="1">Membrane</location>
        <topology evidence="1">Multi-pass membrane protein</topology>
    </subcellularLocation>
</comment>
<sequence length="561" mass="59987">MQNEKVIQSEVSRAEHEAYSVGLHHDHVAAEAIGGHSYELPEGYYKSASFIGTLLATCLAQISEYLGWVLPSNTLSLINEVIGPSPNIIWVSISWTAGFAVGFTLFFIRSSILAIVGNIIGASARSINMLIGTNAINGLAAAGQLSFSVVMGELVSNKMRGPINAFVLSTSVPFAVFGPPVSRAFYEHTALQWRWPYTLGVIVNTIAVALYFLFYHPPTYEMLHIGGKSKIKQLKSLDWVGIVLFTVGLVVFLIGLNCGGSAYPWKSGHVLGALFGGFFGLVIFCVWEAYYGLEYPLIPMRLFRNFKYDAIVALWPTMVGALYTTDVQEIGWLSCSVGGGLLLGQILGGIGVRVLPRMKIQMTVAAVIMVAFVAALASSTEYTRSRTVAFLLVASIAAGYIENLTLSTMALVWESADIGLVAGVLGAIRTAASAVATSMYSSILTTEAAKYMPRYVPNAAIAAGLPSLSIPALFEGITNGTFAAVPGITDAISIAVGHAVKHSYALAFRTVFLCTLPFGVIILIAAVIAPNIEDYLTDEVARKLRGVGVEAKTSDKKLEAI</sequence>
<proteinExistence type="predicted"/>
<keyword evidence="2" id="KW-0813">Transport</keyword>
<keyword evidence="8" id="KW-1185">Reference proteome</keyword>
<accession>A0A8E2FAB1</accession>
<evidence type="ECO:0000256" key="5">
    <source>
        <dbReference type="ARBA" id="ARBA00023136"/>
    </source>
</evidence>
<feature type="transmembrane region" description="Helical" evidence="6">
    <location>
        <begin position="506"/>
        <end position="529"/>
    </location>
</feature>
<feature type="transmembrane region" description="Helical" evidence="6">
    <location>
        <begin position="364"/>
        <end position="382"/>
    </location>
</feature>
<gene>
    <name evidence="7" type="ORF">AOQ84DRAFT_395448</name>
</gene>
<dbReference type="PANTHER" id="PTHR23501">
    <property type="entry name" value="MAJOR FACILITATOR SUPERFAMILY"/>
    <property type="match status" value="1"/>
</dbReference>
<feature type="transmembrane region" description="Helical" evidence="6">
    <location>
        <begin position="268"/>
        <end position="293"/>
    </location>
</feature>
<dbReference type="InterPro" id="IPR036259">
    <property type="entry name" value="MFS_trans_sf"/>
</dbReference>
<keyword evidence="3 6" id="KW-0812">Transmembrane</keyword>
<evidence type="ECO:0000313" key="8">
    <source>
        <dbReference type="Proteomes" id="UP000250140"/>
    </source>
</evidence>
<feature type="transmembrane region" description="Helical" evidence="6">
    <location>
        <begin position="129"/>
        <end position="151"/>
    </location>
</feature>
<feature type="transmembrane region" description="Helical" evidence="6">
    <location>
        <begin position="195"/>
        <end position="215"/>
    </location>
</feature>
<keyword evidence="4 6" id="KW-1133">Transmembrane helix</keyword>
<dbReference type="PANTHER" id="PTHR23501:SF109">
    <property type="entry name" value="MAJOR FACILITATOR SUPERFAMILY (MFS) PROFILE DOMAIN-CONTAINING PROTEIN-RELATED"/>
    <property type="match status" value="1"/>
</dbReference>
<feature type="transmembrane region" description="Helical" evidence="6">
    <location>
        <begin position="88"/>
        <end position="108"/>
    </location>
</feature>
<feature type="transmembrane region" description="Helical" evidence="6">
    <location>
        <begin position="305"/>
        <end position="324"/>
    </location>
</feature>
<evidence type="ECO:0000256" key="4">
    <source>
        <dbReference type="ARBA" id="ARBA00022989"/>
    </source>
</evidence>
<feature type="transmembrane region" description="Helical" evidence="6">
    <location>
        <begin position="330"/>
        <end position="352"/>
    </location>
</feature>
<keyword evidence="5 6" id="KW-0472">Membrane</keyword>
<reference evidence="7 8" key="1">
    <citation type="journal article" date="2016" name="Nat. Commun.">
        <title>Ectomycorrhizal ecology is imprinted in the genome of the dominant symbiotic fungus Cenococcum geophilum.</title>
        <authorList>
            <consortium name="DOE Joint Genome Institute"/>
            <person name="Peter M."/>
            <person name="Kohler A."/>
            <person name="Ohm R.A."/>
            <person name="Kuo A."/>
            <person name="Krutzmann J."/>
            <person name="Morin E."/>
            <person name="Arend M."/>
            <person name="Barry K.W."/>
            <person name="Binder M."/>
            <person name="Choi C."/>
            <person name="Clum A."/>
            <person name="Copeland A."/>
            <person name="Grisel N."/>
            <person name="Haridas S."/>
            <person name="Kipfer T."/>
            <person name="LaButti K."/>
            <person name="Lindquist E."/>
            <person name="Lipzen A."/>
            <person name="Maire R."/>
            <person name="Meier B."/>
            <person name="Mihaltcheva S."/>
            <person name="Molinier V."/>
            <person name="Murat C."/>
            <person name="Poggeler S."/>
            <person name="Quandt C.A."/>
            <person name="Sperisen C."/>
            <person name="Tritt A."/>
            <person name="Tisserant E."/>
            <person name="Crous P.W."/>
            <person name="Henrissat B."/>
            <person name="Nehls U."/>
            <person name="Egli S."/>
            <person name="Spatafora J.W."/>
            <person name="Grigoriev I.V."/>
            <person name="Martin F.M."/>
        </authorList>
    </citation>
    <scope>NUCLEOTIDE SEQUENCE [LARGE SCALE GENOMIC DNA]</scope>
    <source>
        <strain evidence="7 8">CBS 207.34</strain>
    </source>
</reference>
<evidence type="ECO:0000256" key="6">
    <source>
        <dbReference type="SAM" id="Phobius"/>
    </source>
</evidence>
<evidence type="ECO:0000313" key="7">
    <source>
        <dbReference type="EMBL" id="OCL12808.1"/>
    </source>
</evidence>
<dbReference type="InterPro" id="IPR010573">
    <property type="entry name" value="MFS_Str1/Tri12-like"/>
</dbReference>
<dbReference type="EMBL" id="KV748829">
    <property type="protein sequence ID" value="OCL12808.1"/>
    <property type="molecule type" value="Genomic_DNA"/>
</dbReference>
<feature type="transmembrane region" description="Helical" evidence="6">
    <location>
        <begin position="455"/>
        <end position="474"/>
    </location>
</feature>
<dbReference type="GO" id="GO:0005886">
    <property type="term" value="C:plasma membrane"/>
    <property type="evidence" value="ECO:0007669"/>
    <property type="project" value="TreeGrafter"/>
</dbReference>
<dbReference type="Proteomes" id="UP000250140">
    <property type="component" value="Unassembled WGS sequence"/>
</dbReference>
<dbReference type="SUPFAM" id="SSF103473">
    <property type="entry name" value="MFS general substrate transporter"/>
    <property type="match status" value="1"/>
</dbReference>
<name>A0A8E2FAB1_9PEZI</name>
<dbReference type="Pfam" id="PF06609">
    <property type="entry name" value="TRI12"/>
    <property type="match status" value="1"/>
</dbReference>
<protein>
    <submittedName>
        <fullName evidence="7">Fungal trichothecene efflux pump</fullName>
    </submittedName>
</protein>
<evidence type="ECO:0000256" key="2">
    <source>
        <dbReference type="ARBA" id="ARBA00022448"/>
    </source>
</evidence>
<organism evidence="7 8">
    <name type="scientific">Glonium stellatum</name>
    <dbReference type="NCBI Taxonomy" id="574774"/>
    <lineage>
        <taxon>Eukaryota</taxon>
        <taxon>Fungi</taxon>
        <taxon>Dikarya</taxon>
        <taxon>Ascomycota</taxon>
        <taxon>Pezizomycotina</taxon>
        <taxon>Dothideomycetes</taxon>
        <taxon>Pleosporomycetidae</taxon>
        <taxon>Gloniales</taxon>
        <taxon>Gloniaceae</taxon>
        <taxon>Glonium</taxon>
    </lineage>
</organism>
<feature type="transmembrane region" description="Helical" evidence="6">
    <location>
        <begin position="236"/>
        <end position="256"/>
    </location>
</feature>
<feature type="transmembrane region" description="Helical" evidence="6">
    <location>
        <begin position="48"/>
        <end position="68"/>
    </location>
</feature>
<dbReference type="Gene3D" id="1.20.1250.20">
    <property type="entry name" value="MFS general substrate transporter like domains"/>
    <property type="match status" value="1"/>
</dbReference>
<evidence type="ECO:0000256" key="3">
    <source>
        <dbReference type="ARBA" id="ARBA00022692"/>
    </source>
</evidence>
<dbReference type="AlphaFoldDB" id="A0A8E2FAB1"/>
<feature type="transmembrane region" description="Helical" evidence="6">
    <location>
        <begin position="388"/>
        <end position="413"/>
    </location>
</feature>
<dbReference type="OrthoDB" id="4161376at2759"/>
<dbReference type="GO" id="GO:0022857">
    <property type="term" value="F:transmembrane transporter activity"/>
    <property type="evidence" value="ECO:0007669"/>
    <property type="project" value="InterPro"/>
</dbReference>